<feature type="transmembrane region" description="Helical" evidence="10">
    <location>
        <begin position="138"/>
        <end position="157"/>
    </location>
</feature>
<dbReference type="Gene3D" id="1.10.3720.10">
    <property type="entry name" value="MetI-like"/>
    <property type="match status" value="2"/>
</dbReference>
<evidence type="ECO:0000256" key="10">
    <source>
        <dbReference type="SAM" id="Phobius"/>
    </source>
</evidence>
<keyword evidence="13" id="KW-1185">Reference proteome</keyword>
<dbReference type="NCBIfam" id="TIGR00974">
    <property type="entry name" value="3a0107s02c"/>
    <property type="match status" value="1"/>
</dbReference>
<feature type="domain" description="ABC transmembrane type-1" evidence="11">
    <location>
        <begin position="102"/>
        <end position="318"/>
    </location>
</feature>
<keyword evidence="7 10" id="KW-1133">Transmembrane helix</keyword>
<feature type="transmembrane region" description="Helical" evidence="10">
    <location>
        <begin position="95"/>
        <end position="126"/>
    </location>
</feature>
<dbReference type="InterPro" id="IPR000515">
    <property type="entry name" value="MetI-like"/>
</dbReference>
<evidence type="ECO:0000256" key="3">
    <source>
        <dbReference type="ARBA" id="ARBA00022448"/>
    </source>
</evidence>
<feature type="transmembrane region" description="Helical" evidence="10">
    <location>
        <begin position="549"/>
        <end position="574"/>
    </location>
</feature>
<feature type="transmembrane region" description="Helical" evidence="10">
    <location>
        <begin position="478"/>
        <end position="499"/>
    </location>
</feature>
<dbReference type="InterPro" id="IPR011864">
    <property type="entry name" value="Phosphate_PstC"/>
</dbReference>
<dbReference type="Proteomes" id="UP000232227">
    <property type="component" value="Chromosome"/>
</dbReference>
<comment type="similarity">
    <text evidence="2">Belongs to the binding-protein-dependent transport system permease family. CysTW subfamily.</text>
</comment>
<accession>A0A291ISF4</accession>
<sequence length="725" mass="79992">MFHKKSKEVKPDKNEPDFKTNSSRPKRTPSEIGVKGIVYLLTLIVVALLLIILVFVAVKSGKIFNKEGFFKFIFVDRWQPGPDNSWSADNTTGSYYGIGGIIASTLLMMVIALLFAVPLTLFSALFISEYMGKKTQKFVMGVIKLMAGIPSVVWGLFAIDQIGPMFMAMGAMTNGNLMTASFTLSFMALPTMLSLTYNALQNVPDAYRYASLGLGISKEETTFGIVRRSSTPKIVSAVIMGMARVIGETMAVILIAGNSAAGLNTHDGFNGFIFSSVKTLAGTIGLEILENAGSLHESALFAIGLILFILVIIINLVVLLVSNTDNIRKYFHNKKKVKVNPHRSAQIDVDVNNENKAFNDYELKTIVKASAANKTSKSVKSGIALFFMWTSTIIVLAFAAWIFGVVIIKGLMGLKHIEAFVTVKGQAGIFAALFTTILLIISTLIFAIPLALGTAIYLTEYANKKSFFTKLIRFMINLLASTPSIVFGIFGLSVFIIMFKLPMSIFASSLTMAIVVIPMLTSNFEDALSLVPNNIKEAGYGLGLSKVKVLFKITIPNAMNGLVTGVILGMAKIIGETAPVYLTLGTALRMPSEGFLASGATLTTEIYMLASEGGGGEATSIAFLFSLVTMILVFFLNWLSGKMTNKKETGSLKWYIKLKNWWSNLIHFDYAKWFKDGWNKFKNNCKIIRHKLSYKHLKEVHYENKKRKKIIKIIEEREERRSYED</sequence>
<gene>
    <name evidence="12" type="ORF">CP520_02045</name>
</gene>
<evidence type="ECO:0000256" key="6">
    <source>
        <dbReference type="ARBA" id="ARBA00022692"/>
    </source>
</evidence>
<dbReference type="CDD" id="cd06261">
    <property type="entry name" value="TM_PBP2"/>
    <property type="match status" value="2"/>
</dbReference>
<feature type="transmembrane region" description="Helical" evidence="10">
    <location>
        <begin position="383"/>
        <end position="408"/>
    </location>
</feature>
<evidence type="ECO:0000256" key="7">
    <source>
        <dbReference type="ARBA" id="ARBA00022989"/>
    </source>
</evidence>
<feature type="transmembrane region" description="Helical" evidence="10">
    <location>
        <begin position="36"/>
        <end position="58"/>
    </location>
</feature>
<evidence type="ECO:0000256" key="9">
    <source>
        <dbReference type="SAM" id="MobiDB-lite"/>
    </source>
</evidence>
<feature type="region of interest" description="Disordered" evidence="9">
    <location>
        <begin position="1"/>
        <end position="27"/>
    </location>
</feature>
<dbReference type="NCBIfam" id="TIGR02138">
    <property type="entry name" value="phosphate_pstC"/>
    <property type="match status" value="1"/>
</dbReference>
<keyword evidence="5" id="KW-0592">Phosphate transport</keyword>
<dbReference type="GO" id="GO:0005886">
    <property type="term" value="C:plasma membrane"/>
    <property type="evidence" value="ECO:0007669"/>
    <property type="project" value="UniProtKB-SubCell"/>
</dbReference>
<proteinExistence type="inferred from homology"/>
<reference evidence="12 13" key="1">
    <citation type="submission" date="2017-09" db="EMBL/GenBank/DDBJ databases">
        <title>SPAdes assembly of the Mesoplasma lactucae genome.</title>
        <authorList>
            <person name="Knight T.F."/>
            <person name="Rubinstein R."/>
            <person name="Citino T."/>
        </authorList>
    </citation>
    <scope>NUCLEOTIDE SEQUENCE [LARGE SCALE GENOMIC DNA]</scope>
    <source>
        <strain evidence="12 13">831-C4</strain>
    </source>
</reference>
<feature type="transmembrane region" description="Helical" evidence="10">
    <location>
        <begin position="234"/>
        <end position="256"/>
    </location>
</feature>
<dbReference type="GO" id="GO:0005315">
    <property type="term" value="F:phosphate transmembrane transporter activity"/>
    <property type="evidence" value="ECO:0007669"/>
    <property type="project" value="InterPro"/>
</dbReference>
<evidence type="ECO:0000256" key="2">
    <source>
        <dbReference type="ARBA" id="ARBA00007069"/>
    </source>
</evidence>
<feature type="transmembrane region" description="Helical" evidence="10">
    <location>
        <begin position="428"/>
        <end position="458"/>
    </location>
</feature>
<feature type="domain" description="ABC transmembrane type-1" evidence="11">
    <location>
        <begin position="433"/>
        <end position="636"/>
    </location>
</feature>
<dbReference type="PANTHER" id="PTHR30425:SF1">
    <property type="entry name" value="PHOSPHATE TRANSPORT SYSTEM PERMEASE PROTEIN PSTC"/>
    <property type="match status" value="1"/>
</dbReference>
<evidence type="ECO:0000256" key="5">
    <source>
        <dbReference type="ARBA" id="ARBA00022592"/>
    </source>
</evidence>
<dbReference type="PANTHER" id="PTHR30425">
    <property type="entry name" value="PHOSPHATE TRANSPORT SYSTEM PERMEASE PROTEIN PST"/>
    <property type="match status" value="1"/>
</dbReference>
<feature type="transmembrane region" description="Helical" evidence="10">
    <location>
        <begin position="505"/>
        <end position="528"/>
    </location>
</feature>
<dbReference type="SUPFAM" id="SSF161098">
    <property type="entry name" value="MetI-like"/>
    <property type="match status" value="2"/>
</dbReference>
<dbReference type="GO" id="GO:0035435">
    <property type="term" value="P:phosphate ion transmembrane transport"/>
    <property type="evidence" value="ECO:0007669"/>
    <property type="project" value="InterPro"/>
</dbReference>
<evidence type="ECO:0000313" key="12">
    <source>
        <dbReference type="EMBL" id="ATG97822.1"/>
    </source>
</evidence>
<evidence type="ECO:0000313" key="13">
    <source>
        <dbReference type="Proteomes" id="UP000232227"/>
    </source>
</evidence>
<organism evidence="12 13">
    <name type="scientific">Mesoplasma lactucae ATCC 49193</name>
    <dbReference type="NCBI Taxonomy" id="81460"/>
    <lineage>
        <taxon>Bacteria</taxon>
        <taxon>Bacillati</taxon>
        <taxon>Mycoplasmatota</taxon>
        <taxon>Mollicutes</taxon>
        <taxon>Entomoplasmatales</taxon>
        <taxon>Entomoplasmataceae</taxon>
        <taxon>Mesoplasma</taxon>
    </lineage>
</organism>
<evidence type="ECO:0000256" key="8">
    <source>
        <dbReference type="ARBA" id="ARBA00023136"/>
    </source>
</evidence>
<dbReference type="InterPro" id="IPR005672">
    <property type="entry name" value="Phosphate_PstA"/>
</dbReference>
<dbReference type="EMBL" id="CP023668">
    <property type="protein sequence ID" value="ATG97822.1"/>
    <property type="molecule type" value="Genomic_DNA"/>
</dbReference>
<keyword evidence="3" id="KW-0813">Transport</keyword>
<evidence type="ECO:0000256" key="4">
    <source>
        <dbReference type="ARBA" id="ARBA00022475"/>
    </source>
</evidence>
<name>A0A291ISF4_9MOLU</name>
<keyword evidence="4" id="KW-1003">Cell membrane</keyword>
<feature type="transmembrane region" description="Helical" evidence="10">
    <location>
        <begin position="618"/>
        <end position="639"/>
    </location>
</feature>
<dbReference type="PROSITE" id="PS50928">
    <property type="entry name" value="ABC_TM1"/>
    <property type="match status" value="2"/>
</dbReference>
<dbReference type="Pfam" id="PF00528">
    <property type="entry name" value="BPD_transp_1"/>
    <property type="match status" value="2"/>
</dbReference>
<dbReference type="KEGG" id="mlac:CP520_02045"/>
<feature type="transmembrane region" description="Helical" evidence="10">
    <location>
        <begin position="299"/>
        <end position="321"/>
    </location>
</feature>
<evidence type="ECO:0000259" key="11">
    <source>
        <dbReference type="PROSITE" id="PS50928"/>
    </source>
</evidence>
<evidence type="ECO:0000256" key="1">
    <source>
        <dbReference type="ARBA" id="ARBA00004651"/>
    </source>
</evidence>
<keyword evidence="6 10" id="KW-0812">Transmembrane</keyword>
<comment type="subcellular location">
    <subcellularLocation>
        <location evidence="1">Cell membrane</location>
        <topology evidence="1">Multi-pass membrane protein</topology>
    </subcellularLocation>
</comment>
<feature type="transmembrane region" description="Helical" evidence="10">
    <location>
        <begin position="177"/>
        <end position="200"/>
    </location>
</feature>
<feature type="compositionally biased region" description="Basic and acidic residues" evidence="9">
    <location>
        <begin position="8"/>
        <end position="18"/>
    </location>
</feature>
<dbReference type="InterPro" id="IPR051124">
    <property type="entry name" value="Phosphate_Transport_Permease"/>
</dbReference>
<dbReference type="AlphaFoldDB" id="A0A291ISF4"/>
<protein>
    <submittedName>
        <fullName evidence="12">Phosphate ABC transporter permease</fullName>
    </submittedName>
</protein>
<dbReference type="OrthoDB" id="9785113at2"/>
<keyword evidence="8 10" id="KW-0472">Membrane</keyword>
<dbReference type="InterPro" id="IPR035906">
    <property type="entry name" value="MetI-like_sf"/>
</dbReference>